<dbReference type="Pfam" id="PF22544">
    <property type="entry name" value="HYDIN_VesB_CFA65-like_Ig"/>
    <property type="match status" value="2"/>
</dbReference>
<evidence type="ECO:0000256" key="2">
    <source>
        <dbReference type="ARBA" id="ARBA00004496"/>
    </source>
</evidence>
<evidence type="ECO:0000256" key="5">
    <source>
        <dbReference type="ARBA" id="ARBA00023273"/>
    </source>
</evidence>
<dbReference type="EMBL" id="JAPFFF010000008">
    <property type="protein sequence ID" value="KAK8884442.1"/>
    <property type="molecule type" value="Genomic_DNA"/>
</dbReference>
<accession>A0ABR2K0G2</accession>
<dbReference type="Pfam" id="PF26579">
    <property type="entry name" value="Ig_CFAP47"/>
    <property type="match status" value="1"/>
</dbReference>
<feature type="domain" description="Cilia- and flagella-associated protein 47" evidence="8">
    <location>
        <begin position="1389"/>
        <end position="1569"/>
    </location>
</feature>
<evidence type="ECO:0000259" key="8">
    <source>
        <dbReference type="Pfam" id="PF24529"/>
    </source>
</evidence>
<dbReference type="Proteomes" id="UP001470230">
    <property type="component" value="Unassembled WGS sequence"/>
</dbReference>
<name>A0ABR2K0G2_9EUKA</name>
<feature type="domain" description="HYDIN/VesB/CFA65-like Ig-like" evidence="7">
    <location>
        <begin position="825"/>
        <end position="917"/>
    </location>
</feature>
<feature type="domain" description="HYDIN/VesB/CFA65-like Ig-like" evidence="7">
    <location>
        <begin position="103"/>
        <end position="185"/>
    </location>
</feature>
<evidence type="ECO:0000259" key="7">
    <source>
        <dbReference type="Pfam" id="PF22544"/>
    </source>
</evidence>
<dbReference type="InterPro" id="IPR013783">
    <property type="entry name" value="Ig-like_fold"/>
</dbReference>
<dbReference type="InterPro" id="IPR053879">
    <property type="entry name" value="HYDIN_VesB_CFA65-like_Ig"/>
</dbReference>
<evidence type="ECO:0000256" key="4">
    <source>
        <dbReference type="ARBA" id="ARBA00023069"/>
    </source>
</evidence>
<reference evidence="10 11" key="1">
    <citation type="submission" date="2024-04" db="EMBL/GenBank/DDBJ databases">
        <title>Tritrichomonas musculus Genome.</title>
        <authorList>
            <person name="Alves-Ferreira E."/>
            <person name="Grigg M."/>
            <person name="Lorenzi H."/>
            <person name="Galac M."/>
        </authorList>
    </citation>
    <scope>NUCLEOTIDE SEQUENCE [LARGE SCALE GENOMIC DNA]</scope>
    <source>
        <strain evidence="10 11">EAF2021</strain>
    </source>
</reference>
<dbReference type="Pfam" id="PF24529">
    <property type="entry name" value="CFAP47"/>
    <property type="match status" value="1"/>
</dbReference>
<dbReference type="Gene3D" id="2.60.40.10">
    <property type="entry name" value="Immunoglobulins"/>
    <property type="match status" value="9"/>
</dbReference>
<organism evidence="10 11">
    <name type="scientific">Tritrichomonas musculus</name>
    <dbReference type="NCBI Taxonomy" id="1915356"/>
    <lineage>
        <taxon>Eukaryota</taxon>
        <taxon>Metamonada</taxon>
        <taxon>Parabasalia</taxon>
        <taxon>Tritrichomonadida</taxon>
        <taxon>Tritrichomonadidae</taxon>
        <taxon>Tritrichomonas</taxon>
    </lineage>
</organism>
<evidence type="ECO:0000256" key="3">
    <source>
        <dbReference type="ARBA" id="ARBA00022490"/>
    </source>
</evidence>
<evidence type="ECO:0000313" key="10">
    <source>
        <dbReference type="EMBL" id="KAK8884442.1"/>
    </source>
</evidence>
<gene>
    <name evidence="10" type="ORF">M9Y10_043552</name>
</gene>
<keyword evidence="11" id="KW-1185">Reference proteome</keyword>
<keyword evidence="5" id="KW-0966">Cell projection</keyword>
<evidence type="ECO:0000313" key="11">
    <source>
        <dbReference type="Proteomes" id="UP001470230"/>
    </source>
</evidence>
<dbReference type="PANTHER" id="PTHR45912:SF3">
    <property type="entry name" value="CILIA- AND FLAGELLA-ASSOCIATED PROTEIN 47"/>
    <property type="match status" value="1"/>
</dbReference>
<keyword evidence="3" id="KW-0963">Cytoplasm</keyword>
<evidence type="ECO:0000256" key="1">
    <source>
        <dbReference type="ARBA" id="ARBA00004138"/>
    </source>
</evidence>
<feature type="domain" description="CFAP47-like immunoglobulin-like" evidence="9">
    <location>
        <begin position="2646"/>
        <end position="2764"/>
    </location>
</feature>
<proteinExistence type="predicted"/>
<comment type="caution">
    <text evidence="10">The sequence shown here is derived from an EMBL/GenBank/DDBJ whole genome shotgun (WGS) entry which is preliminary data.</text>
</comment>
<feature type="region of interest" description="Disordered" evidence="6">
    <location>
        <begin position="1012"/>
        <end position="1035"/>
    </location>
</feature>
<evidence type="ECO:0008006" key="12">
    <source>
        <dbReference type="Google" id="ProtNLM"/>
    </source>
</evidence>
<dbReference type="NCBIfam" id="NF012200">
    <property type="entry name" value="choice_anch_D"/>
    <property type="match status" value="1"/>
</dbReference>
<keyword evidence="4" id="KW-0969">Cilium</keyword>
<evidence type="ECO:0000259" key="9">
    <source>
        <dbReference type="Pfam" id="PF26579"/>
    </source>
</evidence>
<protein>
    <recommendedName>
        <fullName evidence="12">Calponin-homology (CH) domain-containing protein</fullName>
    </recommendedName>
</protein>
<sequence>MSSVLRVSPEILTFRDVSVGESETASIRVLNTGKIPIKIRFILSNTSQFKLVKDGLFTVAPGLEAVEKVKFIAPDLNKYSDIIKVDSPSGSLTIPIVAFPPAPRLDVDHPHIELSSVSVNTDTKFDFTLTNVGTADAQFSISFTEPSIKLNPLEGNLPPASSITINGTFSPKTVDVFDTSINVDCIGIMEPVPPIKLTASSVNNSISFLLNNHPIQFIDFNSIFYGQKRTINTTLVNNSQQKKSFIILPPQDPTSKSVSAKSMTFIPNPSEGTINAFGSLDVSFTFQPKSELQERPPDDDFESSYTHFSAIEVVETSQRLEFQLIGKAVYHRVYTPIVDFDFGESLPSKRSTKTLTIENNSHFLPTSFEIKEAAYFHFSPNQGSIPKGKSLSVDVTFFPKAFGEYEKYPVINFNKGLEKVPLSCTGKCVPKIDAKPFVREPITARDSTARFNYNHPDPRYQYTPEQSMKLSEKRKEYNSYISDTARRKKARNDEKAYISKTRKMAETMFVGSDGQIDQEEVNNYIQTKLRERENNEDSVNLGLKTCDGLKPPDPPLRRQREDLLSTRRMKSKNGFDLTSTNNLNATQKGNFDENVLIKKKFKPKPTTPTEINDCSHPLTPAQQLNVEASHQSINFGNMSVYSTLTKSFTITNNLQQNILISMVYNADEMKESSPTSQVIPASQTAGFDIKFKALKPVNFNKPIEYTINSAHTFQVPVTAIVSPIDLQLSKSVINFKFTSGSSSPFVKEYVTIHNKSSSEAHFSWESTNPSFSLSTLSGYIEAHKTVNVEITYIPGRKNTDETTLLLKVDGGPSRSLKCIGTPGSPKCALTRKKIDFGLVPVGISKSQVLKIKNSGEDDAIFSVTNPNLSELSISPASGRIGAHDTCSFEVQFKTSQAHSFSYNVVVEIAGASALTFNVSGQSELPKVKLSVGEFEYGKVFVGSTTSIEAKLTNVGSIPAILFLDLLHRPEFRMEYSSELADRSSDGQQCNSISLVSDHFFITSDMDNGLLTSEGEISPKPPASESGHFQRFKNKNAKNSKEASGLIYKIYLIENSSIDFNLVFQPTEANEHSFELPMTLMNVATSSSYHLQPIVSAEAVQAPISLSANSLDFGITPVYNANNPHARPSVSILTINNDTKGSVSWHFDIEPDQTFNFEPKQGSLQYGESVNVHMSFTPQTAGPFNFYLPLFAKTEKEDDCLISKIKLTGVGSPLKFKMSHADIFLPIVPLNVKSEMTIYVINQAFIDGTLKAETMFDKKVCPIEVNFPEGNILSAATVQLPVSVTFQSATPSSFSTLVAIVDEKGNATSFNVSCTTDNSIFTLYPFINGLGQNKVIINSADGGKPIMLDTSLINGNLMNTNVDISQAISVSDVLELSNQNLNADYPRLMKMADFVVRFFNSKVMNTPITDFPNDFIRNDGALLHEIINNFSGGKKNGFDNFSNDRELGMNSSCDPVMKKKDSMKKIIRNLQSMGALLSSVKPEFLLSRADFISIMKTKIIKKLLGIDYFKAPEISDLDQKALSEFTSSKEYSTSLISRIKALESAYEMISFKSWLMLMMQILKIFVINKVDGEKLNSVPGVSETIKILKTFGNQNLLININRPSKNLSLSNIFSTSECGLLKWISLYMSRESDMLVAPVIDFADLNDSIGFLSVVKLHTGHSIDLEIDKENVHTEQTAIELRNIMKDLKLSFIPKAEDIFNGDRTVLAVISAYLFELMPHFIPKSTIEFNTSLHKVVTQTFSLSNPSKAEITYSASIDDTFNFSLPNDTIVVQPSETVDVPIVFYAKTIRPLAGRLELVPSRPRMVSNTNVKEGQIERSKQNDTMKSTTSIQSHTVARAPVFSAPIVLNIKTNVSFKNPDESYSLEGQIYQSTSLNLNIKNFLKASCHLTVKSHISLLIDEYGKTVQQPSLQTVVNSMISGDETVTSPSEGQPLAADTAALQMLKEHKSFVVHESEVVFSSEDEESKDFEIEFIPISLGTFRLLLLFIDEDAGEFIVEVKAKANLPQAVEVAEGKLKSQCGQKSSASFQVDSASQSLSKAVAYSLERCEMFLTYRNDRKFKEQLTRRLREVESVFRQGPAPEKYKVINSSPAYFEIPNEVTLKPTKSDIQITFKPSKPGDYPCHLLFISKYDVRHFLINAVGIASTREVTVEFVAIAGRTIKQDVPIKNPSEDVWNFKVTVEGDSAFTAPSKLTAKPSEVTSLPIQFHPFKIGTYASTVTLFNINKESTVVYRLLGTADEPPAEEKLILECQARQKSVQKIDVKPVISSGVLQVTTTVPIITFNPTVTVSNDQVNNGRPFEFTIMAPRSGVSAGTITFTDPVTKSFIWYVLEIHVNSPDPEETIEVKTVARKSSSVTIPITNSKPEDVHFNVTFSDDDIYGESEFTIPGNCSKDYKVVVSPLKAMKRLSSIYFYSDDDGEFWYSLKIEATDAPEATLAQLTAPIGKSASTFIILENPLADKTINFRIENENQTSFVVVSKKSVITLAPKEKKRVEIRYIPSSVGVKESTTVAFISNDTGEFVYHLFGTGKPPQPLSPVIVSCPKNSVNSALILFNNPFPYPGRFTVSMSSENGDIFNFLVKKKVFTLNSYDEEFQIPFSFAPKEIGQYKAFIIVASLGPSKGPLPDLEFLPSIRWVYPIIGNSISESSADSTVIKCRALSTVFEEVNFTLVGENEIFKASDYSLSVVLPPGYEFLKFAIDAEAKDVQVESNELPESSSDSSSTTKTTTVNLLASIRFAPQKPLHCVAILKVRNPLSQEWSFDIEFCVDKGKPISTIVIESLLNKQGTAKVSVPFAFRSPTHFVASFLPGSASELNVEPKKGTILPSFSQPTELPITILFAPKMYGKILKGVLIVDTQEAQYLFDVIGKTPEYVPPDVSNMSARINNQLPEDVQKFHEMQKKKHRNIIRDNIENVKTARRVPITTNSKVVNPL</sequence>
<dbReference type="InterPro" id="IPR058952">
    <property type="entry name" value="Ig_CFAP47"/>
</dbReference>
<dbReference type="InterPro" id="IPR056343">
    <property type="entry name" value="CFAP47_dom"/>
</dbReference>
<evidence type="ECO:0000256" key="6">
    <source>
        <dbReference type="SAM" id="MobiDB-lite"/>
    </source>
</evidence>
<dbReference type="PANTHER" id="PTHR45912">
    <property type="entry name" value="CILIA- AND FLAGELLA-ASSOCIATED PROTEIN 47"/>
    <property type="match status" value="1"/>
</dbReference>
<comment type="subcellular location">
    <subcellularLocation>
        <location evidence="1">Cell projection</location>
        <location evidence="1">Cilium</location>
    </subcellularLocation>
    <subcellularLocation>
        <location evidence="2">Cytoplasm</location>
    </subcellularLocation>
</comment>